<dbReference type="GO" id="GO:0042910">
    <property type="term" value="F:xenobiotic transmembrane transporter activity"/>
    <property type="evidence" value="ECO:0007669"/>
    <property type="project" value="TreeGrafter"/>
</dbReference>
<organism evidence="2 3">
    <name type="scientific">Litorimonas cladophorae</name>
    <dbReference type="NCBI Taxonomy" id="1220491"/>
    <lineage>
        <taxon>Bacteria</taxon>
        <taxon>Pseudomonadati</taxon>
        <taxon>Pseudomonadota</taxon>
        <taxon>Alphaproteobacteria</taxon>
        <taxon>Maricaulales</taxon>
        <taxon>Robiginitomaculaceae</taxon>
    </lineage>
</organism>
<proteinExistence type="predicted"/>
<dbReference type="PANTHER" id="PTHR32063:SF33">
    <property type="entry name" value="RND SUPERFAMILY EFFLUX PUMP PERMEASE COMPONENT"/>
    <property type="match status" value="1"/>
</dbReference>
<name>A0A918KQ23_9PROT</name>
<feature type="transmembrane region" description="Helical" evidence="1">
    <location>
        <begin position="357"/>
        <end position="380"/>
    </location>
</feature>
<dbReference type="Gene3D" id="3.30.70.1440">
    <property type="entry name" value="Multidrug efflux transporter AcrB pore domain"/>
    <property type="match status" value="1"/>
</dbReference>
<dbReference type="RefSeq" id="WP_189585811.1">
    <property type="nucleotide sequence ID" value="NZ_BMYV01000002.1"/>
</dbReference>
<keyword evidence="3" id="KW-1185">Reference proteome</keyword>
<comment type="caution">
    <text evidence="2">The sequence shown here is derived from an EMBL/GenBank/DDBJ whole genome shotgun (WGS) entry which is preliminary data.</text>
</comment>
<dbReference type="Gene3D" id="1.20.1640.10">
    <property type="entry name" value="Multidrug efflux transporter AcrB transmembrane domain"/>
    <property type="match status" value="2"/>
</dbReference>
<dbReference type="PRINTS" id="PR00702">
    <property type="entry name" value="ACRIFLAVINRP"/>
</dbReference>
<feature type="transmembrane region" description="Helical" evidence="1">
    <location>
        <begin position="12"/>
        <end position="30"/>
    </location>
</feature>
<dbReference type="SUPFAM" id="SSF82714">
    <property type="entry name" value="Multidrug efflux transporter AcrB TolC docking domain, DN and DC subdomains"/>
    <property type="match status" value="2"/>
</dbReference>
<reference evidence="2 3" key="1">
    <citation type="journal article" date="2014" name="Int. J. Syst. Evol. Microbiol.">
        <title>Complete genome sequence of Corynebacterium casei LMG S-19264T (=DSM 44701T), isolated from a smear-ripened cheese.</title>
        <authorList>
            <consortium name="US DOE Joint Genome Institute (JGI-PGF)"/>
            <person name="Walter F."/>
            <person name="Albersmeier A."/>
            <person name="Kalinowski J."/>
            <person name="Ruckert C."/>
        </authorList>
    </citation>
    <scope>NUCLEOTIDE SEQUENCE [LARGE SCALE GENOMIC DNA]</scope>
    <source>
        <strain evidence="2 3">KCTC 23968</strain>
    </source>
</reference>
<feature type="transmembrane region" description="Helical" evidence="1">
    <location>
        <begin position="330"/>
        <end position="350"/>
    </location>
</feature>
<feature type="transmembrane region" description="Helical" evidence="1">
    <location>
        <begin position="386"/>
        <end position="410"/>
    </location>
</feature>
<dbReference type="Gene3D" id="3.30.70.1430">
    <property type="entry name" value="Multidrug efflux transporter AcrB pore domain"/>
    <property type="match status" value="2"/>
</dbReference>
<evidence type="ECO:0000313" key="2">
    <source>
        <dbReference type="EMBL" id="GGX71713.1"/>
    </source>
</evidence>
<keyword evidence="1" id="KW-1133">Transmembrane helix</keyword>
<dbReference type="EMBL" id="BMYV01000002">
    <property type="protein sequence ID" value="GGX71713.1"/>
    <property type="molecule type" value="Genomic_DNA"/>
</dbReference>
<dbReference type="InterPro" id="IPR027463">
    <property type="entry name" value="AcrB_DN_DC_subdom"/>
</dbReference>
<dbReference type="GO" id="GO:0005886">
    <property type="term" value="C:plasma membrane"/>
    <property type="evidence" value="ECO:0007669"/>
    <property type="project" value="TreeGrafter"/>
</dbReference>
<dbReference type="SUPFAM" id="SSF82866">
    <property type="entry name" value="Multidrug efflux transporter AcrB transmembrane domain"/>
    <property type="match status" value="2"/>
</dbReference>
<feature type="transmembrane region" description="Helical" evidence="1">
    <location>
        <begin position="525"/>
        <end position="544"/>
    </location>
</feature>
<dbReference type="SUPFAM" id="SSF82693">
    <property type="entry name" value="Multidrug efflux transporter AcrB pore domain, PN1, PN2, PC1 and PC2 subdomains"/>
    <property type="match status" value="1"/>
</dbReference>
<dbReference type="Proteomes" id="UP000600865">
    <property type="component" value="Unassembled WGS sequence"/>
</dbReference>
<keyword evidence="1" id="KW-0472">Membrane</keyword>
<gene>
    <name evidence="2" type="ORF">GCM10011309_22420</name>
</gene>
<dbReference type="InterPro" id="IPR001036">
    <property type="entry name" value="Acrflvin-R"/>
</dbReference>
<feature type="transmembrane region" description="Helical" evidence="1">
    <location>
        <begin position="431"/>
        <end position="452"/>
    </location>
</feature>
<protein>
    <submittedName>
        <fullName evidence="2">Acriflavin resistance protein</fullName>
    </submittedName>
</protein>
<feature type="transmembrane region" description="Helical" evidence="1">
    <location>
        <begin position="458"/>
        <end position="478"/>
    </location>
</feature>
<feature type="transmembrane region" description="Helical" evidence="1">
    <location>
        <begin position="919"/>
        <end position="940"/>
    </location>
</feature>
<dbReference type="Gene3D" id="3.30.70.1320">
    <property type="entry name" value="Multidrug efflux transporter AcrB pore domain like"/>
    <property type="match status" value="1"/>
</dbReference>
<evidence type="ECO:0000256" key="1">
    <source>
        <dbReference type="SAM" id="Phobius"/>
    </source>
</evidence>
<feature type="transmembrane region" description="Helical" evidence="1">
    <location>
        <begin position="992"/>
        <end position="1017"/>
    </location>
</feature>
<dbReference type="Pfam" id="PF00873">
    <property type="entry name" value="ACR_tran"/>
    <property type="match status" value="1"/>
</dbReference>
<evidence type="ECO:0000313" key="3">
    <source>
        <dbReference type="Proteomes" id="UP000600865"/>
    </source>
</evidence>
<sequence length="1076" mass="117949">MKALVAWFVRNPVAANLLMLAMFVAGIFGYSNLEREFLPGTTINGMTVSVQWNGASPRDVNEQIVTRVEEAVDGLDGIDYIEATAREGGASINIRTKLGIDYEKMLDQVKNRVDAIQNLPPDSFRPQVIRWDAQVDIMYLALYGQVDRLTLQRAANDLRLKLTQLPGLQLTEQMTKIPEQVTIEISEDALLRYNLTFNQVSQAISGSSVNLSAGTVETTGGNLQLRARNLADSKADFENIIVRQTPSGGIVRIGDVANVIDGFDDNKFAATFRGQPAAIFRVLSPETSNITEAGNAIRKFEEDIQDSLPPNMTFSIWVDGSTMFDSRMSLISGNALSGMALVLIVLMLFLRPKVAIWVTLGIAAAFAGALAVAPAIGITLNMISLFAFLLVIGIVVDDAIVVGESIHFHVENGIDGERGAIAGAGMVMKPVYFAVITTIMMFVPMMLLSGPIRSMFEQISLVVIAVLVFSLIEAFFILPAHLRHLKPVDPNKVTGIMKFQHRLAESLNTFARKVFRPVVALLLRFRYVTVSVFLGLMIMAVMLLTSGVAPSAFLPEVEGDMIQVEIRFPEGTTFERREQVRQQLDDGIARLNADSMKLFGVEEDVISHPGTITEGRGVQGFLGLIETDKRNNTSTRTVADKLEEYVGPVSDAFRVNYGSTEGNFGGGGGLFYAVDSDNEDDLRAAILDLKEEISTYDGVVGTWDNLESSASEIRFNMKPGAETLGITLQDVTRQVRQAFFGQEVQRLPRNGEDVRVMVRYPLAARESIDSLNDLRIRSANGVEVPLYSVAEVSFAEGVSRIQRRDRKQVAYTGGRVRGEPQIQTEIKAQLEADFFPSWQLRHPNVEKVKVGEDEIQTTLIRELSISGLAILFMMYGLLAIAFKSYSQPLLIMIAIPFAFIGMIFGNLITGVPFGMMSVFGFFAASGVAVNDNLVLIDYVNRLRDKGVGAYQAMLDACVARFRPILLTSVTTFVGIMPILFETSTQSEFLKPMVVALAFGVLFDFFLTLMLVPALFGVGVDLHRFFKGLWTGVKQDPLGSNYDPDIVLALEGMDIADDIDLAGKPSASSGSVPAPAE</sequence>
<keyword evidence="1" id="KW-0812">Transmembrane</keyword>
<dbReference type="AlphaFoldDB" id="A0A918KQ23"/>
<dbReference type="PANTHER" id="PTHR32063">
    <property type="match status" value="1"/>
</dbReference>
<accession>A0A918KQ23</accession>
<feature type="transmembrane region" description="Helical" evidence="1">
    <location>
        <begin position="889"/>
        <end position="913"/>
    </location>
</feature>
<feature type="transmembrane region" description="Helical" evidence="1">
    <location>
        <begin position="863"/>
        <end position="882"/>
    </location>
</feature>
<dbReference type="Gene3D" id="3.30.2090.10">
    <property type="entry name" value="Multidrug efflux transporter AcrB TolC docking domain, DN and DC subdomains"/>
    <property type="match status" value="2"/>
</dbReference>
<feature type="transmembrane region" description="Helical" evidence="1">
    <location>
        <begin position="961"/>
        <end position="980"/>
    </location>
</feature>